<name>A0A4Y9ZPQ2_9AGAM</name>
<dbReference type="Proteomes" id="UP000298061">
    <property type="component" value="Unassembled WGS sequence"/>
</dbReference>
<dbReference type="EMBL" id="SFCI01001273">
    <property type="protein sequence ID" value="TFY76230.1"/>
    <property type="molecule type" value="Genomic_DNA"/>
</dbReference>
<feature type="domain" description="HTH CENPB-type" evidence="3">
    <location>
        <begin position="70"/>
        <end position="145"/>
    </location>
</feature>
<feature type="compositionally biased region" description="Basic residues" evidence="2">
    <location>
        <begin position="685"/>
        <end position="697"/>
    </location>
</feature>
<dbReference type="PANTHER" id="PTHR19303">
    <property type="entry name" value="TRANSPOSON"/>
    <property type="match status" value="1"/>
</dbReference>
<reference evidence="4 5" key="1">
    <citation type="submission" date="2019-02" db="EMBL/GenBank/DDBJ databases">
        <title>Genome sequencing of the rare red list fungi Hericium alpestre (H. flagellum).</title>
        <authorList>
            <person name="Buettner E."/>
            <person name="Kellner H."/>
        </authorList>
    </citation>
    <scope>NUCLEOTIDE SEQUENCE [LARGE SCALE GENOMIC DNA]</scope>
    <source>
        <strain evidence="4 5">DSM 108284</strain>
    </source>
</reference>
<feature type="compositionally biased region" description="Acidic residues" evidence="2">
    <location>
        <begin position="721"/>
        <end position="732"/>
    </location>
</feature>
<proteinExistence type="predicted"/>
<evidence type="ECO:0000259" key="3">
    <source>
        <dbReference type="PROSITE" id="PS51253"/>
    </source>
</evidence>
<feature type="region of interest" description="Disordered" evidence="2">
    <location>
        <begin position="681"/>
        <end position="706"/>
    </location>
</feature>
<feature type="region of interest" description="Disordered" evidence="2">
    <location>
        <begin position="1"/>
        <end position="20"/>
    </location>
</feature>
<dbReference type="Pfam" id="PF03221">
    <property type="entry name" value="HTH_Tnp_Tc5"/>
    <property type="match status" value="1"/>
</dbReference>
<dbReference type="AlphaFoldDB" id="A0A4Y9ZPQ2"/>
<dbReference type="InterPro" id="IPR004875">
    <property type="entry name" value="DDE_SF_endonuclease_dom"/>
</dbReference>
<evidence type="ECO:0000313" key="4">
    <source>
        <dbReference type="EMBL" id="TFY76230.1"/>
    </source>
</evidence>
<accession>A0A4Y9ZPQ2</accession>
<dbReference type="Pfam" id="PF03184">
    <property type="entry name" value="DDE_1"/>
    <property type="match status" value="1"/>
</dbReference>
<evidence type="ECO:0000256" key="1">
    <source>
        <dbReference type="ARBA" id="ARBA00023125"/>
    </source>
</evidence>
<dbReference type="GO" id="GO:0003677">
    <property type="term" value="F:DNA binding"/>
    <property type="evidence" value="ECO:0007669"/>
    <property type="project" value="UniProtKB-KW"/>
</dbReference>
<protein>
    <recommendedName>
        <fullName evidence="3">HTH CENPB-type domain-containing protein</fullName>
    </recommendedName>
</protein>
<dbReference type="OrthoDB" id="2800589at2759"/>
<evidence type="ECO:0000256" key="2">
    <source>
        <dbReference type="SAM" id="MobiDB-lite"/>
    </source>
</evidence>
<dbReference type="GO" id="GO:0005634">
    <property type="term" value="C:nucleus"/>
    <property type="evidence" value="ECO:0007669"/>
    <property type="project" value="TreeGrafter"/>
</dbReference>
<dbReference type="InterPro" id="IPR006600">
    <property type="entry name" value="HTH_CenpB_DNA-bd_dom"/>
</dbReference>
<feature type="region of interest" description="Disordered" evidence="2">
    <location>
        <begin position="713"/>
        <end position="732"/>
    </location>
</feature>
<dbReference type="PROSITE" id="PS51253">
    <property type="entry name" value="HTH_CENPB"/>
    <property type="match status" value="1"/>
</dbReference>
<keyword evidence="1" id="KW-0238">DNA-binding</keyword>
<dbReference type="PANTHER" id="PTHR19303:SF74">
    <property type="entry name" value="POGO TRANSPOSABLE ELEMENT WITH KRAB DOMAIN"/>
    <property type="match status" value="1"/>
</dbReference>
<dbReference type="InterPro" id="IPR050863">
    <property type="entry name" value="CenT-Element_Derived"/>
</dbReference>
<comment type="caution">
    <text evidence="4">The sequence shown here is derived from an EMBL/GenBank/DDBJ whole genome shotgun (WGS) entry which is preliminary data.</text>
</comment>
<sequence length="732" mass="82583">MPYKAKSKSQQQRGDSDAKEERLLLALDAYRENASKPPNESRGLKAVATSFRVSPTTLRERYNGRQSMKTFNAGKKHLTSMEEAILVDFIITMSKRMLPPTHQLLTEKAEAILTVNHSQDPAIPGTLGRNWSYRFLERHDDQLATYWGAEMDNKRGRALNPTNLREYFEVVQEIQDLHHTQEMNKHAADETGIILGTSGRKERVVGAKGAGASGQKSLHDGNRESVTMLVTIRADGQISMAPTIIFKGQRFLSKWSDTNVLDASIAIGPNGYIDDELAYQWIQDFEQKTRPDDPAEWRLLAVDSVGSHITHQVLEFAHTHKIDMIGYPPHSTNWLQGLDVICFGTFKTLLGKARREHEALGKAITKETFLEFVEAPFRNTFIPSTIRAAFRRTGLHPINPDAVPSDAMKPSEETSHQSFAPFVYPKPVQLVIPLLESAMRMHEHNESPSTPGLDEHLVDQAQRPPLTPRSLNIDPQLLSPQSQAEATCTHLQQTDAAFVMQPAQSFTSSCALPAPVYQSNVNVPAGARNLLAHDINGEAPREELVQEIEVLQSALSTSLDQQEVSNEAALGSNAQTVLMHLAFKNQNQQLHAKEQKRKSRKDRMLPTKLGRYLTGPGLRGGIGLDLREREAAESVKRLARNTKALKKRMMTEKKDWRIEEQERRKDVRQNDLRAHNLECDLAHQRKEKIPKRPRAPKRQATPERFQVSISEYFNDEKQAEVEEMDTEAEDVQ</sequence>
<organism evidence="4 5">
    <name type="scientific">Hericium alpestre</name>
    <dbReference type="NCBI Taxonomy" id="135208"/>
    <lineage>
        <taxon>Eukaryota</taxon>
        <taxon>Fungi</taxon>
        <taxon>Dikarya</taxon>
        <taxon>Basidiomycota</taxon>
        <taxon>Agaricomycotina</taxon>
        <taxon>Agaricomycetes</taxon>
        <taxon>Russulales</taxon>
        <taxon>Hericiaceae</taxon>
        <taxon>Hericium</taxon>
    </lineage>
</organism>
<evidence type="ECO:0000313" key="5">
    <source>
        <dbReference type="Proteomes" id="UP000298061"/>
    </source>
</evidence>
<gene>
    <name evidence="4" type="ORF">EWM64_g7783</name>
</gene>
<keyword evidence="5" id="KW-1185">Reference proteome</keyword>